<name>A0A7Y0GBP8_9SPHN</name>
<evidence type="ECO:0000256" key="8">
    <source>
        <dbReference type="SAM" id="Phobius"/>
    </source>
</evidence>
<dbReference type="PANTHER" id="PTHR43811">
    <property type="entry name" value="FKBP-TYPE PEPTIDYL-PROLYL CIS-TRANS ISOMERASE FKPA"/>
    <property type="match status" value="1"/>
</dbReference>
<keyword evidence="8" id="KW-0472">Membrane</keyword>
<sequence length="189" mass="19968">MSEITRVPLQPVAKGSVTKIWLGVILAVVVAAALAFAARYHGLVVDTLKAGQGASPTTADVVLVNYVGRLANGKEFDRGEKAVMPVEGVIPGFAKGLQQMQRGGKYRLEIPASMAYGTNEQKSQATGEVVIPANSDLVFDVELLDFKSAAEIERQRQMIQQMQQQMGGQMPGQAPGQVPGAAAPGAPRP</sequence>
<dbReference type="GO" id="GO:0003755">
    <property type="term" value="F:peptidyl-prolyl cis-trans isomerase activity"/>
    <property type="evidence" value="ECO:0007669"/>
    <property type="project" value="UniProtKB-UniRule"/>
</dbReference>
<dbReference type="PANTHER" id="PTHR43811:SF19">
    <property type="entry name" value="39 KDA FK506-BINDING NUCLEAR PROTEIN"/>
    <property type="match status" value="1"/>
</dbReference>
<dbReference type="Proteomes" id="UP000583556">
    <property type="component" value="Unassembled WGS sequence"/>
</dbReference>
<keyword evidence="8" id="KW-1133">Transmembrane helix</keyword>
<evidence type="ECO:0000256" key="2">
    <source>
        <dbReference type="ARBA" id="ARBA00006577"/>
    </source>
</evidence>
<keyword evidence="11" id="KW-1185">Reference proteome</keyword>
<evidence type="ECO:0000256" key="1">
    <source>
        <dbReference type="ARBA" id="ARBA00000971"/>
    </source>
</evidence>
<accession>A0A7Y0GBP8</accession>
<feature type="domain" description="PPIase FKBP-type" evidence="9">
    <location>
        <begin position="59"/>
        <end position="147"/>
    </location>
</feature>
<comment type="similarity">
    <text evidence="2 6">Belongs to the FKBP-type PPIase family.</text>
</comment>
<dbReference type="InterPro" id="IPR046357">
    <property type="entry name" value="PPIase_dom_sf"/>
</dbReference>
<evidence type="ECO:0000313" key="10">
    <source>
        <dbReference type="EMBL" id="NML95393.1"/>
    </source>
</evidence>
<proteinExistence type="inferred from homology"/>
<keyword evidence="4 5" id="KW-0413">Isomerase</keyword>
<reference evidence="10 11" key="1">
    <citation type="submission" date="2020-04" db="EMBL/GenBank/DDBJ databases">
        <title>Novosphingobium sp. TW-4 isolated from soil.</title>
        <authorList>
            <person name="Dahal R.H."/>
            <person name="Chaudhary D.K."/>
        </authorList>
    </citation>
    <scope>NUCLEOTIDE SEQUENCE [LARGE SCALE GENOMIC DNA]</scope>
    <source>
        <strain evidence="10 11">TW-4</strain>
    </source>
</reference>
<dbReference type="Gene3D" id="3.10.50.40">
    <property type="match status" value="1"/>
</dbReference>
<protein>
    <recommendedName>
        <fullName evidence="6">Peptidyl-prolyl cis-trans isomerase</fullName>
        <ecNumber evidence="6">5.2.1.8</ecNumber>
    </recommendedName>
</protein>
<dbReference type="PROSITE" id="PS50059">
    <property type="entry name" value="FKBP_PPIASE"/>
    <property type="match status" value="1"/>
</dbReference>
<organism evidence="10 11">
    <name type="scientific">Novosphingobium olei</name>
    <dbReference type="NCBI Taxonomy" id="2728851"/>
    <lineage>
        <taxon>Bacteria</taxon>
        <taxon>Pseudomonadati</taxon>
        <taxon>Pseudomonadota</taxon>
        <taxon>Alphaproteobacteria</taxon>
        <taxon>Sphingomonadales</taxon>
        <taxon>Sphingomonadaceae</taxon>
        <taxon>Novosphingobium</taxon>
    </lineage>
</organism>
<dbReference type="EC" id="5.2.1.8" evidence="6"/>
<keyword evidence="8" id="KW-0812">Transmembrane</keyword>
<evidence type="ECO:0000313" key="11">
    <source>
        <dbReference type="Proteomes" id="UP000583556"/>
    </source>
</evidence>
<dbReference type="SUPFAM" id="SSF54534">
    <property type="entry name" value="FKBP-like"/>
    <property type="match status" value="1"/>
</dbReference>
<dbReference type="Pfam" id="PF00254">
    <property type="entry name" value="FKBP_C"/>
    <property type="match status" value="1"/>
</dbReference>
<evidence type="ECO:0000256" key="4">
    <source>
        <dbReference type="ARBA" id="ARBA00023235"/>
    </source>
</evidence>
<dbReference type="RefSeq" id="WP_169494598.1">
    <property type="nucleotide sequence ID" value="NZ_JABBGM010000009.1"/>
</dbReference>
<gene>
    <name evidence="10" type="ORF">HHL27_17085</name>
</gene>
<dbReference type="EMBL" id="JABBGM010000009">
    <property type="protein sequence ID" value="NML95393.1"/>
    <property type="molecule type" value="Genomic_DNA"/>
</dbReference>
<comment type="catalytic activity">
    <reaction evidence="1 5 6">
        <text>[protein]-peptidylproline (omega=180) = [protein]-peptidylproline (omega=0)</text>
        <dbReference type="Rhea" id="RHEA:16237"/>
        <dbReference type="Rhea" id="RHEA-COMP:10747"/>
        <dbReference type="Rhea" id="RHEA-COMP:10748"/>
        <dbReference type="ChEBI" id="CHEBI:83833"/>
        <dbReference type="ChEBI" id="CHEBI:83834"/>
        <dbReference type="EC" id="5.2.1.8"/>
    </reaction>
</comment>
<evidence type="ECO:0000256" key="6">
    <source>
        <dbReference type="RuleBase" id="RU003915"/>
    </source>
</evidence>
<evidence type="ECO:0000256" key="3">
    <source>
        <dbReference type="ARBA" id="ARBA00023110"/>
    </source>
</evidence>
<feature type="transmembrane region" description="Helical" evidence="8">
    <location>
        <begin position="20"/>
        <end position="40"/>
    </location>
</feature>
<dbReference type="InterPro" id="IPR001179">
    <property type="entry name" value="PPIase_FKBP_dom"/>
</dbReference>
<keyword evidence="3 5" id="KW-0697">Rotamase</keyword>
<evidence type="ECO:0000256" key="5">
    <source>
        <dbReference type="PROSITE-ProRule" id="PRU00277"/>
    </source>
</evidence>
<feature type="region of interest" description="Disordered" evidence="7">
    <location>
        <begin position="161"/>
        <end position="189"/>
    </location>
</feature>
<evidence type="ECO:0000259" key="9">
    <source>
        <dbReference type="PROSITE" id="PS50059"/>
    </source>
</evidence>
<comment type="caution">
    <text evidence="10">The sequence shown here is derived from an EMBL/GenBank/DDBJ whole genome shotgun (WGS) entry which is preliminary data.</text>
</comment>
<evidence type="ECO:0000256" key="7">
    <source>
        <dbReference type="SAM" id="MobiDB-lite"/>
    </source>
</evidence>
<dbReference type="AlphaFoldDB" id="A0A7Y0GBP8"/>